<comment type="caution">
    <text evidence="1">The sequence shown here is derived from an EMBL/GenBank/DDBJ whole genome shotgun (WGS) entry which is preliminary data.</text>
</comment>
<protein>
    <submittedName>
        <fullName evidence="1">Uncharacterized protein</fullName>
    </submittedName>
</protein>
<dbReference type="EMBL" id="JBHUHQ010000040">
    <property type="protein sequence ID" value="MFD2046614.1"/>
    <property type="molecule type" value="Genomic_DNA"/>
</dbReference>
<gene>
    <name evidence="1" type="ORF">ACFSJF_20300</name>
</gene>
<dbReference type="RefSeq" id="WP_377558663.1">
    <property type="nucleotide sequence ID" value="NZ_JBHUHQ010000040.1"/>
</dbReference>
<proteinExistence type="predicted"/>
<evidence type="ECO:0000313" key="2">
    <source>
        <dbReference type="Proteomes" id="UP001597383"/>
    </source>
</evidence>
<organism evidence="1 2">
    <name type="scientific">Ornithinibacillus salinisoli</name>
    <dbReference type="NCBI Taxonomy" id="1848459"/>
    <lineage>
        <taxon>Bacteria</taxon>
        <taxon>Bacillati</taxon>
        <taxon>Bacillota</taxon>
        <taxon>Bacilli</taxon>
        <taxon>Bacillales</taxon>
        <taxon>Bacillaceae</taxon>
        <taxon>Ornithinibacillus</taxon>
    </lineage>
</organism>
<reference evidence="2" key="1">
    <citation type="journal article" date="2019" name="Int. J. Syst. Evol. Microbiol.">
        <title>The Global Catalogue of Microorganisms (GCM) 10K type strain sequencing project: providing services to taxonomists for standard genome sequencing and annotation.</title>
        <authorList>
            <consortium name="The Broad Institute Genomics Platform"/>
            <consortium name="The Broad Institute Genome Sequencing Center for Infectious Disease"/>
            <person name="Wu L."/>
            <person name="Ma J."/>
        </authorList>
    </citation>
    <scope>NUCLEOTIDE SEQUENCE [LARGE SCALE GENOMIC DNA]</scope>
    <source>
        <strain evidence="2">R28</strain>
    </source>
</reference>
<dbReference type="Proteomes" id="UP001597383">
    <property type="component" value="Unassembled WGS sequence"/>
</dbReference>
<accession>A0ABW4W4F3</accession>
<keyword evidence="2" id="KW-1185">Reference proteome</keyword>
<sequence length="110" mass="12831">MSRIICIFNDCFSRAHAEDLCIEHYHQFIFEADEYKNSVPIFVAESKKEIEYIMKKYGGKGCVIYNCGVKTKGRLFCKKHTVSFNDHKNNYGMDLESFVIMNNRSNIVKS</sequence>
<name>A0ABW4W4F3_9BACI</name>
<evidence type="ECO:0000313" key="1">
    <source>
        <dbReference type="EMBL" id="MFD2046614.1"/>
    </source>
</evidence>